<dbReference type="PANTHER" id="PTHR12225:SF0">
    <property type="entry name" value="PROTEASOMAL UBIQUITIN RECEPTOR ADRM1"/>
    <property type="match status" value="1"/>
</dbReference>
<dbReference type="GO" id="GO:0005737">
    <property type="term" value="C:cytoplasm"/>
    <property type="evidence" value="ECO:0007669"/>
    <property type="project" value="UniProtKB-SubCell"/>
</dbReference>
<proteinExistence type="predicted"/>
<feature type="region of interest" description="Disordered" evidence="6">
    <location>
        <begin position="145"/>
        <end position="177"/>
    </location>
</feature>
<dbReference type="PROSITE" id="PS51917">
    <property type="entry name" value="PRU"/>
    <property type="match status" value="1"/>
</dbReference>
<dbReference type="Pfam" id="PF16550">
    <property type="entry name" value="RPN13_C"/>
    <property type="match status" value="1"/>
</dbReference>
<dbReference type="Gene3D" id="1.10.2020.20">
    <property type="match status" value="1"/>
</dbReference>
<dbReference type="InterPro" id="IPR044868">
    <property type="entry name" value="Rpn13/ADRM1_Pru"/>
</dbReference>
<dbReference type="OrthoDB" id="340431at2759"/>
<dbReference type="InterPro" id="IPR038108">
    <property type="entry name" value="RPN13_DEUBAD_sf"/>
</dbReference>
<dbReference type="InterPro" id="IPR044867">
    <property type="entry name" value="DEUBAD_dom"/>
</dbReference>
<sequence>MEGVRHAGDLGRILSTDSPDPHVSFRAGILNRDPATNRVEADPRKGVFQIITTSDGLMHLQWRARGSDDVEQDLILFSGDAEVKQVTSCPASARVYVLKWKEADTRMFFWMQERDASQDASNITTVNRLLENGPEGLQQINLETLTSPQTPPQPVTQNQPVASPRPAAREPPSTAGLDRITLDRYQSLVPESVLAQRREEILKTPNLLDVLNVDALQPIIQDPKFQEKLPSLLEHLPEQDRSAENLIQVLRSPSLRGQVMALSNALHSGHANEILSSFGLPSSSEQQVYQYGLKQFYDALMKYQRDKNKDS</sequence>
<gene>
    <name evidence="9" type="ORF">BWQ96_06132</name>
</gene>
<dbReference type="AlphaFoldDB" id="A0A2V3IPN9"/>
<comment type="subcellular location">
    <subcellularLocation>
        <location evidence="2">Cytoplasm</location>
    </subcellularLocation>
    <subcellularLocation>
        <location evidence="1">Nucleus</location>
    </subcellularLocation>
</comment>
<dbReference type="InterPro" id="IPR038633">
    <property type="entry name" value="Rpn13/ADRM1_Pru_sf"/>
</dbReference>
<dbReference type="GO" id="GO:0061133">
    <property type="term" value="F:endopeptidase activator activity"/>
    <property type="evidence" value="ECO:0007669"/>
    <property type="project" value="TreeGrafter"/>
</dbReference>
<evidence type="ECO:0000313" key="10">
    <source>
        <dbReference type="Proteomes" id="UP000247409"/>
    </source>
</evidence>
<evidence type="ECO:0000256" key="4">
    <source>
        <dbReference type="ARBA" id="ARBA00022942"/>
    </source>
</evidence>
<evidence type="ECO:0000313" key="9">
    <source>
        <dbReference type="EMBL" id="PXF44051.1"/>
    </source>
</evidence>
<dbReference type="Proteomes" id="UP000247409">
    <property type="component" value="Unassembled WGS sequence"/>
</dbReference>
<evidence type="ECO:0000259" key="7">
    <source>
        <dbReference type="PROSITE" id="PS51916"/>
    </source>
</evidence>
<evidence type="ECO:0000256" key="5">
    <source>
        <dbReference type="ARBA" id="ARBA00023242"/>
    </source>
</evidence>
<dbReference type="GO" id="GO:0070628">
    <property type="term" value="F:proteasome binding"/>
    <property type="evidence" value="ECO:0007669"/>
    <property type="project" value="TreeGrafter"/>
</dbReference>
<dbReference type="PANTHER" id="PTHR12225">
    <property type="entry name" value="ADHESION REGULATING MOLECULE 1 110 KDA CELL MEMBRANE GLYCOPROTEIN"/>
    <property type="match status" value="1"/>
</dbReference>
<evidence type="ECO:0000256" key="3">
    <source>
        <dbReference type="ARBA" id="ARBA00022490"/>
    </source>
</evidence>
<dbReference type="InterPro" id="IPR032368">
    <property type="entry name" value="RPN13_DEUBAD"/>
</dbReference>
<dbReference type="InterPro" id="IPR006773">
    <property type="entry name" value="Rpn13/ADRM1"/>
</dbReference>
<dbReference type="Pfam" id="PF04683">
    <property type="entry name" value="Rpn13_ADRM1_Pru"/>
    <property type="match status" value="1"/>
</dbReference>
<dbReference type="GO" id="GO:0005634">
    <property type="term" value="C:nucleus"/>
    <property type="evidence" value="ECO:0007669"/>
    <property type="project" value="UniProtKB-SubCell"/>
</dbReference>
<dbReference type="GO" id="GO:0008541">
    <property type="term" value="C:proteasome regulatory particle, lid subcomplex"/>
    <property type="evidence" value="ECO:0007669"/>
    <property type="project" value="TreeGrafter"/>
</dbReference>
<keyword evidence="5" id="KW-0539">Nucleus</keyword>
<dbReference type="EMBL" id="NBIV01000102">
    <property type="protein sequence ID" value="PXF44051.1"/>
    <property type="molecule type" value="Genomic_DNA"/>
</dbReference>
<dbReference type="PROSITE" id="PS51916">
    <property type="entry name" value="DEUBAD"/>
    <property type="match status" value="1"/>
</dbReference>
<dbReference type="Gene3D" id="2.30.29.70">
    <property type="entry name" value="Proteasomal ubiquitin receptor Rpn13/ADRM1"/>
    <property type="match status" value="1"/>
</dbReference>
<reference evidence="9 10" key="1">
    <citation type="journal article" date="2018" name="Mol. Biol. Evol.">
        <title>Analysis of the draft genome of the red seaweed Gracilariopsis chorda provides insights into genome size evolution in Rhodophyta.</title>
        <authorList>
            <person name="Lee J."/>
            <person name="Yang E.C."/>
            <person name="Graf L."/>
            <person name="Yang J.H."/>
            <person name="Qiu H."/>
            <person name="Zel Zion U."/>
            <person name="Chan C.X."/>
            <person name="Stephens T.G."/>
            <person name="Weber A.P.M."/>
            <person name="Boo G.H."/>
            <person name="Boo S.M."/>
            <person name="Kim K.M."/>
            <person name="Shin Y."/>
            <person name="Jung M."/>
            <person name="Lee S.J."/>
            <person name="Yim H.S."/>
            <person name="Lee J.H."/>
            <person name="Bhattacharya D."/>
            <person name="Yoon H.S."/>
        </authorList>
    </citation>
    <scope>NUCLEOTIDE SEQUENCE [LARGE SCALE GENOMIC DNA]</scope>
    <source>
        <strain evidence="9 10">SKKU-2015</strain>
        <tissue evidence="9">Whole body</tissue>
    </source>
</reference>
<accession>A0A2V3IPN9</accession>
<evidence type="ECO:0000256" key="1">
    <source>
        <dbReference type="ARBA" id="ARBA00004123"/>
    </source>
</evidence>
<feature type="compositionally biased region" description="Low complexity" evidence="6">
    <location>
        <begin position="155"/>
        <end position="175"/>
    </location>
</feature>
<evidence type="ECO:0000256" key="6">
    <source>
        <dbReference type="SAM" id="MobiDB-lite"/>
    </source>
</evidence>
<keyword evidence="3" id="KW-0963">Cytoplasm</keyword>
<name>A0A2V3IPN9_9FLOR</name>
<organism evidence="9 10">
    <name type="scientific">Gracilariopsis chorda</name>
    <dbReference type="NCBI Taxonomy" id="448386"/>
    <lineage>
        <taxon>Eukaryota</taxon>
        <taxon>Rhodophyta</taxon>
        <taxon>Florideophyceae</taxon>
        <taxon>Rhodymeniophycidae</taxon>
        <taxon>Gracilariales</taxon>
        <taxon>Gracilariaceae</taxon>
        <taxon>Gracilariopsis</taxon>
    </lineage>
</organism>
<evidence type="ECO:0000256" key="2">
    <source>
        <dbReference type="ARBA" id="ARBA00004496"/>
    </source>
</evidence>
<protein>
    <submittedName>
        <fullName evidence="9">26S proteasome regulatory subunit RPN13</fullName>
    </submittedName>
</protein>
<keyword evidence="4 9" id="KW-0647">Proteasome</keyword>
<feature type="domain" description="Pru" evidence="8">
    <location>
        <begin position="17"/>
        <end position="133"/>
    </location>
</feature>
<keyword evidence="10" id="KW-1185">Reference proteome</keyword>
<dbReference type="STRING" id="448386.A0A2V3IPN9"/>
<evidence type="ECO:0000259" key="8">
    <source>
        <dbReference type="PROSITE" id="PS51917"/>
    </source>
</evidence>
<comment type="caution">
    <text evidence="9">The sequence shown here is derived from an EMBL/GenBank/DDBJ whole genome shotgun (WGS) entry which is preliminary data.</text>
</comment>
<feature type="domain" description="DEUBAD" evidence="7">
    <location>
        <begin position="198"/>
        <end position="310"/>
    </location>
</feature>